<dbReference type="RefSeq" id="WP_052011618.1">
    <property type="nucleotide sequence ID" value="NZ_FMAU01000002.1"/>
</dbReference>
<name>A0A0V8HJF5_9BACI</name>
<dbReference type="EMBL" id="FMAU01000002">
    <property type="protein sequence ID" value="SCC08154.1"/>
    <property type="molecule type" value="Genomic_DNA"/>
</dbReference>
<proteinExistence type="predicted"/>
<evidence type="ECO:0000313" key="1">
    <source>
        <dbReference type="EMBL" id="SCC08154.1"/>
    </source>
</evidence>
<dbReference type="Proteomes" id="UP000181997">
    <property type="component" value="Unassembled WGS sequence"/>
</dbReference>
<dbReference type="AlphaFoldDB" id="A0A0V8HJF5"/>
<reference evidence="2" key="1">
    <citation type="submission" date="2016-08" db="EMBL/GenBank/DDBJ databases">
        <authorList>
            <person name="Varghese N."/>
            <person name="Submissions Spin"/>
        </authorList>
    </citation>
    <scope>NUCLEOTIDE SEQUENCE [LARGE SCALE GENOMIC DNA]</scope>
    <source>
        <strain evidence="2">SGD-1123</strain>
    </source>
</reference>
<sequence>MKKSQLIIGMVVIVSLILLTGYGQDLNDRESFYKTIEHTDLSLENVKGVSLDTEEETVLSYLKAPYEVNEIPETQTKYLVYEDVEFGIKDKKVFRYFFRGDYNTAKGIRAGDEVEKVIDAYGPHYYERTDTGTAVIGYFDKMHNINMEFSFVDKKLIGTIIQKH</sequence>
<evidence type="ECO:0000313" key="2">
    <source>
        <dbReference type="Proteomes" id="UP000181997"/>
    </source>
</evidence>
<gene>
    <name evidence="1" type="ORF">GA0061094_2348</name>
</gene>
<accession>A0A0V8HJF5</accession>
<protein>
    <submittedName>
        <fullName evidence="1">Uncharacterized protein</fullName>
    </submittedName>
</protein>
<keyword evidence="2" id="KW-1185">Reference proteome</keyword>
<organism evidence="1 2">
    <name type="scientific">[Bacillus] enclensis</name>
    <dbReference type="NCBI Taxonomy" id="1402860"/>
    <lineage>
        <taxon>Bacteria</taxon>
        <taxon>Bacillati</taxon>
        <taxon>Bacillota</taxon>
        <taxon>Bacilli</taxon>
        <taxon>Bacillales</taxon>
        <taxon>Bacillaceae</taxon>
        <taxon>Rossellomorea</taxon>
    </lineage>
</organism>
<dbReference type="OrthoDB" id="1912519at2"/>